<reference evidence="3 4" key="1">
    <citation type="journal article" date="2014" name="Proc. Natl. Acad. Sci. U.S.A.">
        <title>Functional characterization of flavobacteria rhodopsins reveals a unique class of light-driven chloride pump in bacteria.</title>
        <authorList>
            <person name="Yoshizawa S."/>
            <person name="Kumagai Y."/>
            <person name="Kim H."/>
            <person name="Ogura Y."/>
            <person name="Hayashi T."/>
            <person name="Iwasaki W."/>
            <person name="DeLong E.F."/>
            <person name="Kogure K."/>
        </authorList>
    </citation>
    <scope>NUCLEOTIDE SEQUENCE [LARGE SCALE GENOMIC DNA]</scope>
    <source>
        <strain evidence="3 4">S1-08</strain>
    </source>
</reference>
<keyword evidence="1" id="KW-0812">Transmembrane</keyword>
<dbReference type="CDD" id="cd07341">
    <property type="entry name" value="M56_BlaR1_MecR1_like"/>
    <property type="match status" value="1"/>
</dbReference>
<dbReference type="STRING" id="1454201.NMS_1187"/>
<keyword evidence="4" id="KW-1185">Reference proteome</keyword>
<dbReference type="KEGG" id="nmf:NMS_1187"/>
<evidence type="ECO:0000313" key="4">
    <source>
        <dbReference type="Proteomes" id="UP000031760"/>
    </source>
</evidence>
<dbReference type="Pfam" id="PF05569">
    <property type="entry name" value="Peptidase_M56"/>
    <property type="match status" value="1"/>
</dbReference>
<dbReference type="PANTHER" id="PTHR34978">
    <property type="entry name" value="POSSIBLE SENSOR-TRANSDUCER PROTEIN BLAR"/>
    <property type="match status" value="1"/>
</dbReference>
<dbReference type="EMBL" id="AP014548">
    <property type="protein sequence ID" value="BAO55196.1"/>
    <property type="molecule type" value="Genomic_DNA"/>
</dbReference>
<dbReference type="InterPro" id="IPR008756">
    <property type="entry name" value="Peptidase_M56"/>
</dbReference>
<evidence type="ECO:0000313" key="3">
    <source>
        <dbReference type="EMBL" id="BAO55196.1"/>
    </source>
</evidence>
<keyword evidence="1" id="KW-1133">Transmembrane helix</keyword>
<dbReference type="Proteomes" id="UP000031760">
    <property type="component" value="Chromosome"/>
</dbReference>
<evidence type="ECO:0000259" key="2">
    <source>
        <dbReference type="Pfam" id="PF05569"/>
    </source>
</evidence>
<name>W8VZU7_9FLAO</name>
<evidence type="ECO:0000256" key="1">
    <source>
        <dbReference type="SAM" id="Phobius"/>
    </source>
</evidence>
<gene>
    <name evidence="3" type="ORF">NMS_1187</name>
</gene>
<organism evidence="3 4">
    <name type="scientific">Nonlabens marinus S1-08</name>
    <dbReference type="NCBI Taxonomy" id="1454201"/>
    <lineage>
        <taxon>Bacteria</taxon>
        <taxon>Pseudomonadati</taxon>
        <taxon>Bacteroidota</taxon>
        <taxon>Flavobacteriia</taxon>
        <taxon>Flavobacteriales</taxon>
        <taxon>Flavobacteriaceae</taxon>
        <taxon>Nonlabens</taxon>
    </lineage>
</organism>
<accession>W8VZU7</accession>
<feature type="transmembrane region" description="Helical" evidence="1">
    <location>
        <begin position="6"/>
        <end position="22"/>
    </location>
</feature>
<proteinExistence type="predicted"/>
<dbReference type="OrthoDB" id="1522859at2"/>
<feature type="transmembrane region" description="Helical" evidence="1">
    <location>
        <begin position="85"/>
        <end position="105"/>
    </location>
</feature>
<sequence>MEHFFINSSVCLFSLWLVYKLLLENTSWHHFKRYYFIAAVVISAVIPFLVVRTVVVPFTSGNTIDLTAMELMPSEVVETGLTWDWSLVLLGFYSIGVLLMGIRFIKNLYDLRIKSTDEVSTYSQYKLILRELVQVPHSFLNNIYASITDYKSGAIPDTVLQHEKAHLDQKHSIDILFIELLIVVMWFNPLLYLFKYSMKLNHEFLADQAVLTNGVGTKEYQETLLAYSSNSQNRALVNTFNFPIIKKRFTIMKTHTTTASGLVRSLAIIPVLALLVISCGQEEVVVEPEVIEIVEVPIDESKSIMLDIQRKEGTVTVDGKKYSFKRIDNKFKFYDKEGKEQDLESQGYEIIEIEEVEIREVEDNELFRGKKISDSKRIVSPINEDFTYDLKSNKAIESSITDLKKSYGDDVIVISEIAEVNGHKYYYAQDRSGKLFLNKYFEVVDLRGVSSGKINVSKFILPPPPPPLSPLEFIEANKEDLTYYIDDRKVSYKGAVSAIKLTGQQDIQILPDANGNMSVKIIMTDAKRKLLPPPPQPWFTHTPTLLKGMQNGSIKLLINGKLASTAQAKSLPDNWNINDFRVKKENGITVIEYSGQLN</sequence>
<feature type="domain" description="Peptidase M56" evidence="2">
    <location>
        <begin position="157"/>
        <end position="249"/>
    </location>
</feature>
<dbReference type="HOGENOM" id="CLU_013798_0_0_10"/>
<keyword evidence="1" id="KW-0472">Membrane</keyword>
<feature type="transmembrane region" description="Helical" evidence="1">
    <location>
        <begin position="173"/>
        <end position="194"/>
    </location>
</feature>
<feature type="transmembrane region" description="Helical" evidence="1">
    <location>
        <begin position="34"/>
        <end position="55"/>
    </location>
</feature>
<keyword evidence="3" id="KW-0675">Receptor</keyword>
<dbReference type="PANTHER" id="PTHR34978:SF3">
    <property type="entry name" value="SLR0241 PROTEIN"/>
    <property type="match status" value="1"/>
</dbReference>
<dbReference type="InterPro" id="IPR052173">
    <property type="entry name" value="Beta-lactam_resp_regulator"/>
</dbReference>
<protein>
    <submittedName>
        <fullName evidence="3">Regulatory sensor-transducer, BlaR1/MecR1 family / TonB-dependent receptor</fullName>
    </submittedName>
</protein>
<dbReference type="AlphaFoldDB" id="W8VZU7"/>
<dbReference type="RefSeq" id="WP_041495846.1">
    <property type="nucleotide sequence ID" value="NZ_AP014548.1"/>
</dbReference>